<keyword evidence="1" id="KW-0520">NAD</keyword>
<name>A0A1I0V7Q0_9CLOT</name>
<feature type="domain" description="Nitroreductase" evidence="2">
    <location>
        <begin position="9"/>
        <end position="168"/>
    </location>
</feature>
<dbReference type="AlphaFoldDB" id="A0A1I0V7Q0"/>
<sequence length="188" mass="21435">MTKDILEVVKERRSIRSYKEDQIKEEELETILEGGIWAPSGTNEQAWHFTVIQNKELTKEISDKTKTILSKSENEYIRKLGENEKLHIFYNAPTVILISGNEKAITPMEDTSAAVQNMLLVAESLSIGTCWIGTVASLFSDPEVGNVYREKCGIPEEYKVMHSISVGYKKIENVNPPERKKNKVNYIR</sequence>
<dbReference type="RefSeq" id="WP_090037892.1">
    <property type="nucleotide sequence ID" value="NZ_FOKI01000001.1"/>
</dbReference>
<dbReference type="InterPro" id="IPR000415">
    <property type="entry name" value="Nitroreductase-like"/>
</dbReference>
<dbReference type="SUPFAM" id="SSF55469">
    <property type="entry name" value="FMN-dependent nitroreductase-like"/>
    <property type="match status" value="1"/>
</dbReference>
<dbReference type="STRING" id="84698.SAMN04488528_1001200"/>
<dbReference type="InterPro" id="IPR050627">
    <property type="entry name" value="Nitroreductase/BluB"/>
</dbReference>
<dbReference type="OrthoDB" id="9783470at2"/>
<evidence type="ECO:0000256" key="1">
    <source>
        <dbReference type="ARBA" id="ARBA00023027"/>
    </source>
</evidence>
<organism evidence="3 4">
    <name type="scientific">Clostridium frigidicarnis</name>
    <dbReference type="NCBI Taxonomy" id="84698"/>
    <lineage>
        <taxon>Bacteria</taxon>
        <taxon>Bacillati</taxon>
        <taxon>Bacillota</taxon>
        <taxon>Clostridia</taxon>
        <taxon>Eubacteriales</taxon>
        <taxon>Clostridiaceae</taxon>
        <taxon>Clostridium</taxon>
    </lineage>
</organism>
<dbReference type="Proteomes" id="UP000198619">
    <property type="component" value="Unassembled WGS sequence"/>
</dbReference>
<dbReference type="InterPro" id="IPR029479">
    <property type="entry name" value="Nitroreductase"/>
</dbReference>
<reference evidence="3 4" key="1">
    <citation type="submission" date="2016-10" db="EMBL/GenBank/DDBJ databases">
        <authorList>
            <person name="de Groot N.N."/>
        </authorList>
    </citation>
    <scope>NUCLEOTIDE SEQUENCE [LARGE SCALE GENOMIC DNA]</scope>
    <source>
        <strain evidence="3 4">DSM 12271</strain>
    </source>
</reference>
<dbReference type="PANTHER" id="PTHR23026:SF125">
    <property type="entry name" value="OXYGEN-INSENSITIVE NAD(P)H NITROREDUCTASE"/>
    <property type="match status" value="1"/>
</dbReference>
<dbReference type="GO" id="GO:0046256">
    <property type="term" value="P:2,4,6-trinitrotoluene catabolic process"/>
    <property type="evidence" value="ECO:0007669"/>
    <property type="project" value="TreeGrafter"/>
</dbReference>
<dbReference type="Gene3D" id="3.40.109.10">
    <property type="entry name" value="NADH Oxidase"/>
    <property type="match status" value="1"/>
</dbReference>
<evidence type="ECO:0000313" key="4">
    <source>
        <dbReference type="Proteomes" id="UP000198619"/>
    </source>
</evidence>
<dbReference type="EMBL" id="FOKI01000001">
    <property type="protein sequence ID" value="SFA72093.1"/>
    <property type="molecule type" value="Genomic_DNA"/>
</dbReference>
<evidence type="ECO:0000313" key="3">
    <source>
        <dbReference type="EMBL" id="SFA72093.1"/>
    </source>
</evidence>
<gene>
    <name evidence="3" type="ORF">SAMN04488528_1001200</name>
</gene>
<dbReference type="GO" id="GO:0005829">
    <property type="term" value="C:cytosol"/>
    <property type="evidence" value="ECO:0007669"/>
    <property type="project" value="TreeGrafter"/>
</dbReference>
<dbReference type="GO" id="GO:0046857">
    <property type="term" value="F:oxidoreductase activity, acting on other nitrogenous compounds as donors, with NAD or NADP as acceptor"/>
    <property type="evidence" value="ECO:0007669"/>
    <property type="project" value="TreeGrafter"/>
</dbReference>
<dbReference type="CDD" id="cd02136">
    <property type="entry name" value="PnbA_NfnB-like"/>
    <property type="match status" value="1"/>
</dbReference>
<dbReference type="PANTHER" id="PTHR23026">
    <property type="entry name" value="NADPH NITROREDUCTASE"/>
    <property type="match status" value="1"/>
</dbReference>
<proteinExistence type="predicted"/>
<evidence type="ECO:0000259" key="2">
    <source>
        <dbReference type="Pfam" id="PF00881"/>
    </source>
</evidence>
<accession>A0A1I0V7Q0</accession>
<dbReference type="Pfam" id="PF00881">
    <property type="entry name" value="Nitroreductase"/>
    <property type="match status" value="1"/>
</dbReference>
<protein>
    <submittedName>
        <fullName evidence="3">Nitroreductase</fullName>
    </submittedName>
</protein>
<keyword evidence="4" id="KW-1185">Reference proteome</keyword>